<name>A0A0F9GDZ2_9ZZZZ</name>
<dbReference type="EMBL" id="LAZR01018270">
    <property type="protein sequence ID" value="KKL97029.1"/>
    <property type="molecule type" value="Genomic_DNA"/>
</dbReference>
<dbReference type="AlphaFoldDB" id="A0A0F9GDZ2"/>
<evidence type="ECO:0000313" key="1">
    <source>
        <dbReference type="EMBL" id="KKL97029.1"/>
    </source>
</evidence>
<proteinExistence type="predicted"/>
<accession>A0A0F9GDZ2</accession>
<comment type="caution">
    <text evidence="1">The sequence shown here is derived from an EMBL/GenBank/DDBJ whole genome shotgun (WGS) entry which is preliminary data.</text>
</comment>
<sequence>MNDNVVQFPRAKPTDGLRKPAVPLDLKFTIGDDEFYASSVARPELLHHEWEVHTLSGRAYVAGPHYWSPLLVTAEEGLGNLIQETSPINKMIFEIINPSTEKVEERWEFHQVYLSTETVGTDFVIVFRNATQQALT</sequence>
<organism evidence="1">
    <name type="scientific">marine sediment metagenome</name>
    <dbReference type="NCBI Taxonomy" id="412755"/>
    <lineage>
        <taxon>unclassified sequences</taxon>
        <taxon>metagenomes</taxon>
        <taxon>ecological metagenomes</taxon>
    </lineage>
</organism>
<protein>
    <submittedName>
        <fullName evidence="1">Uncharacterized protein</fullName>
    </submittedName>
</protein>
<gene>
    <name evidence="1" type="ORF">LCGC14_1838610</name>
</gene>
<reference evidence="1" key="1">
    <citation type="journal article" date="2015" name="Nature">
        <title>Complex archaea that bridge the gap between prokaryotes and eukaryotes.</title>
        <authorList>
            <person name="Spang A."/>
            <person name="Saw J.H."/>
            <person name="Jorgensen S.L."/>
            <person name="Zaremba-Niedzwiedzka K."/>
            <person name="Martijn J."/>
            <person name="Lind A.E."/>
            <person name="van Eijk R."/>
            <person name="Schleper C."/>
            <person name="Guy L."/>
            <person name="Ettema T.J."/>
        </authorList>
    </citation>
    <scope>NUCLEOTIDE SEQUENCE</scope>
</reference>